<proteinExistence type="predicted"/>
<dbReference type="EMBL" id="JABWDY010036163">
    <property type="protein sequence ID" value="KAF5181467.1"/>
    <property type="molecule type" value="Genomic_DNA"/>
</dbReference>
<evidence type="ECO:0000256" key="11">
    <source>
        <dbReference type="ARBA" id="ARBA00023136"/>
    </source>
</evidence>
<name>A0A7J6V9N3_THATH</name>
<keyword evidence="15" id="KW-1185">Reference proteome</keyword>
<dbReference type="GO" id="GO:0008270">
    <property type="term" value="F:zinc ion binding"/>
    <property type="evidence" value="ECO:0007669"/>
    <property type="project" value="UniProtKB-KW"/>
</dbReference>
<evidence type="ECO:0000259" key="13">
    <source>
        <dbReference type="PROSITE" id="PS50089"/>
    </source>
</evidence>
<evidence type="ECO:0000256" key="10">
    <source>
        <dbReference type="ARBA" id="ARBA00022989"/>
    </source>
</evidence>
<dbReference type="InterPro" id="IPR013083">
    <property type="entry name" value="Znf_RING/FYVE/PHD"/>
</dbReference>
<comment type="caution">
    <text evidence="14">The sequence shown here is derived from an EMBL/GenBank/DDBJ whole genome shotgun (WGS) entry which is preliminary data.</text>
</comment>
<sequence>MSTAPVIRNISARMLREESISQQTTTQPAATTTHTFSPEFRPRTVALMKKNKETFLGPRVLVLESEDACAICLNDMKEGEVVRTIGCDHTFHCKCISKWVDKNTTCPLCRFDKYSSRKRKRT</sequence>
<dbReference type="GO" id="GO:0061630">
    <property type="term" value="F:ubiquitin protein ligase activity"/>
    <property type="evidence" value="ECO:0007669"/>
    <property type="project" value="UniProtKB-EC"/>
</dbReference>
<dbReference type="GO" id="GO:0006511">
    <property type="term" value="P:ubiquitin-dependent protein catabolic process"/>
    <property type="evidence" value="ECO:0007669"/>
    <property type="project" value="TreeGrafter"/>
</dbReference>
<evidence type="ECO:0000256" key="12">
    <source>
        <dbReference type="PROSITE-ProRule" id="PRU00175"/>
    </source>
</evidence>
<keyword evidence="9" id="KW-0862">Zinc</keyword>
<comment type="subcellular location">
    <subcellularLocation>
        <location evidence="2">Membrane</location>
        <topology evidence="2">Multi-pass membrane protein</topology>
    </subcellularLocation>
</comment>
<evidence type="ECO:0000256" key="2">
    <source>
        <dbReference type="ARBA" id="ARBA00004141"/>
    </source>
</evidence>
<dbReference type="PANTHER" id="PTHR45977:SF4">
    <property type="entry name" value="RING-TYPE DOMAIN-CONTAINING PROTEIN"/>
    <property type="match status" value="1"/>
</dbReference>
<evidence type="ECO:0000256" key="1">
    <source>
        <dbReference type="ARBA" id="ARBA00000900"/>
    </source>
</evidence>
<dbReference type="PANTHER" id="PTHR45977">
    <property type="entry name" value="TARGET OF ERK KINASE MPK-1"/>
    <property type="match status" value="1"/>
</dbReference>
<evidence type="ECO:0000256" key="7">
    <source>
        <dbReference type="ARBA" id="ARBA00022771"/>
    </source>
</evidence>
<reference evidence="14 15" key="1">
    <citation type="submission" date="2020-06" db="EMBL/GenBank/DDBJ databases">
        <title>Transcriptomic and genomic resources for Thalictrum thalictroides and T. hernandezii: Facilitating candidate gene discovery in an emerging model plant lineage.</title>
        <authorList>
            <person name="Arias T."/>
            <person name="Riano-Pachon D.M."/>
            <person name="Di Stilio V.S."/>
        </authorList>
    </citation>
    <scope>NUCLEOTIDE SEQUENCE [LARGE SCALE GENOMIC DNA]</scope>
    <source>
        <strain evidence="15">cv. WT478/WT964</strain>
        <tissue evidence="14">Leaves</tissue>
    </source>
</reference>
<keyword evidence="5" id="KW-0812">Transmembrane</keyword>
<evidence type="ECO:0000256" key="3">
    <source>
        <dbReference type="ARBA" id="ARBA00012483"/>
    </source>
</evidence>
<evidence type="ECO:0000256" key="5">
    <source>
        <dbReference type="ARBA" id="ARBA00022692"/>
    </source>
</evidence>
<keyword evidence="6" id="KW-0479">Metal-binding</keyword>
<feature type="domain" description="RING-type" evidence="13">
    <location>
        <begin position="69"/>
        <end position="110"/>
    </location>
</feature>
<keyword evidence="4" id="KW-0808">Transferase</keyword>
<comment type="catalytic activity">
    <reaction evidence="1">
        <text>S-ubiquitinyl-[E2 ubiquitin-conjugating enzyme]-L-cysteine + [acceptor protein]-L-lysine = [E2 ubiquitin-conjugating enzyme]-L-cysteine + N(6)-ubiquitinyl-[acceptor protein]-L-lysine.</text>
        <dbReference type="EC" id="2.3.2.27"/>
    </reaction>
</comment>
<protein>
    <recommendedName>
        <fullName evidence="3">RING-type E3 ubiquitin transferase</fullName>
        <ecNumber evidence="3">2.3.2.27</ecNumber>
    </recommendedName>
</protein>
<dbReference type="PROSITE" id="PS50089">
    <property type="entry name" value="ZF_RING_2"/>
    <property type="match status" value="1"/>
</dbReference>
<dbReference type="SUPFAM" id="SSF57850">
    <property type="entry name" value="RING/U-box"/>
    <property type="match status" value="1"/>
</dbReference>
<evidence type="ECO:0000256" key="9">
    <source>
        <dbReference type="ARBA" id="ARBA00022833"/>
    </source>
</evidence>
<dbReference type="Gene3D" id="3.30.40.10">
    <property type="entry name" value="Zinc/RING finger domain, C3HC4 (zinc finger)"/>
    <property type="match status" value="1"/>
</dbReference>
<keyword evidence="7 12" id="KW-0863">Zinc-finger</keyword>
<evidence type="ECO:0000256" key="4">
    <source>
        <dbReference type="ARBA" id="ARBA00022679"/>
    </source>
</evidence>
<gene>
    <name evidence="14" type="ORF">FRX31_028946</name>
</gene>
<dbReference type="Pfam" id="PF13639">
    <property type="entry name" value="zf-RING_2"/>
    <property type="match status" value="1"/>
</dbReference>
<keyword evidence="11" id="KW-0472">Membrane</keyword>
<evidence type="ECO:0000313" key="15">
    <source>
        <dbReference type="Proteomes" id="UP000554482"/>
    </source>
</evidence>
<dbReference type="Proteomes" id="UP000554482">
    <property type="component" value="Unassembled WGS sequence"/>
</dbReference>
<dbReference type="AlphaFoldDB" id="A0A7J6V9N3"/>
<accession>A0A7J6V9N3</accession>
<keyword evidence="8" id="KW-0833">Ubl conjugation pathway</keyword>
<dbReference type="OrthoDB" id="21204at2759"/>
<dbReference type="EC" id="2.3.2.27" evidence="3"/>
<keyword evidence="10" id="KW-1133">Transmembrane helix</keyword>
<dbReference type="GO" id="GO:0016567">
    <property type="term" value="P:protein ubiquitination"/>
    <property type="evidence" value="ECO:0007669"/>
    <property type="project" value="TreeGrafter"/>
</dbReference>
<dbReference type="InterPro" id="IPR001841">
    <property type="entry name" value="Znf_RING"/>
</dbReference>
<evidence type="ECO:0000256" key="8">
    <source>
        <dbReference type="ARBA" id="ARBA00022786"/>
    </source>
</evidence>
<evidence type="ECO:0000256" key="6">
    <source>
        <dbReference type="ARBA" id="ARBA00022723"/>
    </source>
</evidence>
<dbReference type="SMART" id="SM00184">
    <property type="entry name" value="RING"/>
    <property type="match status" value="1"/>
</dbReference>
<organism evidence="14 15">
    <name type="scientific">Thalictrum thalictroides</name>
    <name type="common">Rue-anemone</name>
    <name type="synonym">Anemone thalictroides</name>
    <dbReference type="NCBI Taxonomy" id="46969"/>
    <lineage>
        <taxon>Eukaryota</taxon>
        <taxon>Viridiplantae</taxon>
        <taxon>Streptophyta</taxon>
        <taxon>Embryophyta</taxon>
        <taxon>Tracheophyta</taxon>
        <taxon>Spermatophyta</taxon>
        <taxon>Magnoliopsida</taxon>
        <taxon>Ranunculales</taxon>
        <taxon>Ranunculaceae</taxon>
        <taxon>Thalictroideae</taxon>
        <taxon>Thalictrum</taxon>
    </lineage>
</organism>
<evidence type="ECO:0000313" key="14">
    <source>
        <dbReference type="EMBL" id="KAF5181467.1"/>
    </source>
</evidence>
<dbReference type="GO" id="GO:0016020">
    <property type="term" value="C:membrane"/>
    <property type="evidence" value="ECO:0007669"/>
    <property type="project" value="UniProtKB-SubCell"/>
</dbReference>